<evidence type="ECO:0000256" key="9">
    <source>
        <dbReference type="PROSITE-ProRule" id="PRU00473"/>
    </source>
</evidence>
<dbReference type="EMBL" id="JACOGF010000026">
    <property type="protein sequence ID" value="MBC3921113.1"/>
    <property type="molecule type" value="Genomic_DNA"/>
</dbReference>
<dbReference type="RefSeq" id="WP_186950948.1">
    <property type="nucleotide sequence ID" value="NZ_JACOGF010000026.1"/>
</dbReference>
<dbReference type="SUPFAM" id="SSF103088">
    <property type="entry name" value="OmpA-like"/>
    <property type="match status" value="1"/>
</dbReference>
<keyword evidence="7 9" id="KW-0472">Membrane</keyword>
<evidence type="ECO:0000256" key="12">
    <source>
        <dbReference type="SAM" id="SignalP"/>
    </source>
</evidence>
<keyword evidence="3" id="KW-1134">Transmembrane beta strand</keyword>
<evidence type="ECO:0000256" key="6">
    <source>
        <dbReference type="ARBA" id="ARBA00023114"/>
    </source>
</evidence>
<dbReference type="InterPro" id="IPR050330">
    <property type="entry name" value="Bact_OuterMem_StrucFunc"/>
</dbReference>
<dbReference type="InterPro" id="IPR006664">
    <property type="entry name" value="OMP_bac"/>
</dbReference>
<keyword evidence="12" id="KW-0732">Signal</keyword>
<evidence type="ECO:0000313" key="14">
    <source>
        <dbReference type="EMBL" id="MBC3921113.1"/>
    </source>
</evidence>
<evidence type="ECO:0000256" key="1">
    <source>
        <dbReference type="ARBA" id="ARBA00004571"/>
    </source>
</evidence>
<feature type="signal peptide" evidence="12">
    <location>
        <begin position="1"/>
        <end position="25"/>
    </location>
</feature>
<dbReference type="PROSITE" id="PS51123">
    <property type="entry name" value="OMPA_2"/>
    <property type="match status" value="1"/>
</dbReference>
<evidence type="ECO:0000256" key="10">
    <source>
        <dbReference type="RuleBase" id="RU003859"/>
    </source>
</evidence>
<evidence type="ECO:0000256" key="2">
    <source>
        <dbReference type="ARBA" id="ARBA00022448"/>
    </source>
</evidence>
<feature type="region of interest" description="Disordered" evidence="11">
    <location>
        <begin position="351"/>
        <end position="380"/>
    </location>
</feature>
<keyword evidence="8" id="KW-0998">Cell outer membrane</keyword>
<dbReference type="Gene3D" id="3.30.1330.60">
    <property type="entry name" value="OmpA-like domain"/>
    <property type="match status" value="1"/>
</dbReference>
<organism evidence="14 15">
    <name type="scientific">Undibacterium hunanense</name>
    <dbReference type="NCBI Taxonomy" id="2762292"/>
    <lineage>
        <taxon>Bacteria</taxon>
        <taxon>Pseudomonadati</taxon>
        <taxon>Pseudomonadota</taxon>
        <taxon>Betaproteobacteria</taxon>
        <taxon>Burkholderiales</taxon>
        <taxon>Oxalobacteraceae</taxon>
        <taxon>Undibacterium</taxon>
    </lineage>
</organism>
<evidence type="ECO:0000259" key="13">
    <source>
        <dbReference type="PROSITE" id="PS51123"/>
    </source>
</evidence>
<evidence type="ECO:0000256" key="3">
    <source>
        <dbReference type="ARBA" id="ARBA00022452"/>
    </source>
</evidence>
<feature type="domain" description="OmpA-like" evidence="13">
    <location>
        <begin position="263"/>
        <end position="379"/>
    </location>
</feature>
<name>A0ABR6ZZN2_9BURK</name>
<comment type="similarity">
    <text evidence="10">Belongs to the outer membrane OOP (TC 1.B.6) superfamily.</text>
</comment>
<accession>A0ABR6ZZN2</accession>
<feature type="chain" id="PRO_5046225542" evidence="12">
    <location>
        <begin position="26"/>
        <end position="380"/>
    </location>
</feature>
<evidence type="ECO:0000256" key="8">
    <source>
        <dbReference type="ARBA" id="ARBA00023237"/>
    </source>
</evidence>
<keyword evidence="5" id="KW-0406">Ion transport</keyword>
<dbReference type="Pfam" id="PF00691">
    <property type="entry name" value="OmpA"/>
    <property type="match status" value="1"/>
</dbReference>
<comment type="subcellular location">
    <subcellularLocation>
        <location evidence="1">Cell outer membrane</location>
        <topology evidence="1">Multi-pass membrane protein</topology>
    </subcellularLocation>
</comment>
<comment type="caution">
    <text evidence="14">The sequence shown here is derived from an EMBL/GenBank/DDBJ whole genome shotgun (WGS) entry which is preliminary data.</text>
</comment>
<evidence type="ECO:0000256" key="11">
    <source>
        <dbReference type="SAM" id="MobiDB-lite"/>
    </source>
</evidence>
<dbReference type="Pfam" id="PF01389">
    <property type="entry name" value="OmpA_membrane"/>
    <property type="match status" value="1"/>
</dbReference>
<dbReference type="PANTHER" id="PTHR30329:SF21">
    <property type="entry name" value="LIPOPROTEIN YIAD-RELATED"/>
    <property type="match status" value="1"/>
</dbReference>
<gene>
    <name evidence="14" type="ORF">H8L32_26860</name>
</gene>
<dbReference type="InterPro" id="IPR006665">
    <property type="entry name" value="OmpA-like"/>
</dbReference>
<dbReference type="Proteomes" id="UP000650424">
    <property type="component" value="Unassembled WGS sequence"/>
</dbReference>
<protein>
    <submittedName>
        <fullName evidence="14">OmpA family protein</fullName>
    </submittedName>
</protein>
<dbReference type="PRINTS" id="PR01021">
    <property type="entry name" value="OMPADOMAIN"/>
</dbReference>
<sequence length="380" mass="41429">MALPKNVITLNLLVCALLASQLAQADEPWTNPDWADSAWYIGGGAGRTKATIDKDTLTRSLMDNGASNVTFRTSERDTAYKLFLGKQMNKYFAIEGGYYDLGKFGFDATTTPPGAISGEVGFRGFNLDLVGQLPLSERFSLLGRIGANYTRADAHFTGNRLYAVTNPNPSEKKLNPKVGLGLEYKFTEALALRGEAERYRVNDAVGNRGDVDFYSISLVYKLGKPAYKQPVSYIAPPTPAPVMEPAPPPVVRNVPPPPRPQPVSEKVTFSAEALFDFDKSIVKPAGKQALDDLLNKLQGMNTEVMITVGHTDSIGSDDYNQKLSIRRAEAVKAYLITKGIDASRVYTEGKGETQPIADNNTSEGRAKNRRVTVEVVGSRP</sequence>
<keyword evidence="6" id="KW-0626">Porin</keyword>
<keyword evidence="4" id="KW-0812">Transmembrane</keyword>
<evidence type="ECO:0000313" key="15">
    <source>
        <dbReference type="Proteomes" id="UP000650424"/>
    </source>
</evidence>
<reference evidence="14 15" key="1">
    <citation type="submission" date="2020-08" db="EMBL/GenBank/DDBJ databases">
        <title>Novel species isolated from subtropical streams in China.</title>
        <authorList>
            <person name="Lu H."/>
        </authorList>
    </citation>
    <scope>NUCLEOTIDE SEQUENCE [LARGE SCALE GENOMIC DNA]</scope>
    <source>
        <strain evidence="14 15">CY18W</strain>
    </source>
</reference>
<dbReference type="InterPro" id="IPR011250">
    <property type="entry name" value="OMP/PagP_B-barrel"/>
</dbReference>
<dbReference type="InterPro" id="IPR036737">
    <property type="entry name" value="OmpA-like_sf"/>
</dbReference>
<evidence type="ECO:0000256" key="5">
    <source>
        <dbReference type="ARBA" id="ARBA00023065"/>
    </source>
</evidence>
<proteinExistence type="inferred from homology"/>
<dbReference type="PANTHER" id="PTHR30329">
    <property type="entry name" value="STATOR ELEMENT OF FLAGELLAR MOTOR COMPLEX"/>
    <property type="match status" value="1"/>
</dbReference>
<dbReference type="CDD" id="cd07185">
    <property type="entry name" value="OmpA_C-like"/>
    <property type="match status" value="1"/>
</dbReference>
<keyword evidence="15" id="KW-1185">Reference proteome</keyword>
<evidence type="ECO:0000256" key="4">
    <source>
        <dbReference type="ARBA" id="ARBA00022692"/>
    </source>
</evidence>
<dbReference type="SUPFAM" id="SSF56925">
    <property type="entry name" value="OMPA-like"/>
    <property type="match status" value="1"/>
</dbReference>
<dbReference type="InterPro" id="IPR000498">
    <property type="entry name" value="OmpA-like_TM_dom"/>
</dbReference>
<dbReference type="Gene3D" id="2.40.160.20">
    <property type="match status" value="1"/>
</dbReference>
<evidence type="ECO:0000256" key="7">
    <source>
        <dbReference type="ARBA" id="ARBA00023136"/>
    </source>
</evidence>
<keyword evidence="2" id="KW-0813">Transport</keyword>